<feature type="compositionally biased region" description="Low complexity" evidence="1">
    <location>
        <begin position="22"/>
        <end position="37"/>
    </location>
</feature>
<name>A0ABZ1U7M3_9ACTN</name>
<organism evidence="3 4">
    <name type="scientific">Kitasatospora purpeofusca</name>
    <dbReference type="NCBI Taxonomy" id="67352"/>
    <lineage>
        <taxon>Bacteria</taxon>
        <taxon>Bacillati</taxon>
        <taxon>Actinomycetota</taxon>
        <taxon>Actinomycetes</taxon>
        <taxon>Kitasatosporales</taxon>
        <taxon>Streptomycetaceae</taxon>
        <taxon>Kitasatospora</taxon>
    </lineage>
</organism>
<evidence type="ECO:0000256" key="2">
    <source>
        <dbReference type="SAM" id="Phobius"/>
    </source>
</evidence>
<reference evidence="3" key="1">
    <citation type="submission" date="2022-10" db="EMBL/GenBank/DDBJ databases">
        <title>The complete genomes of actinobacterial strains from the NBC collection.</title>
        <authorList>
            <person name="Joergensen T.S."/>
            <person name="Alvarez Arevalo M."/>
            <person name="Sterndorff E.B."/>
            <person name="Faurdal D."/>
            <person name="Vuksanovic O."/>
            <person name="Mourched A.-S."/>
            <person name="Charusanti P."/>
            <person name="Shaw S."/>
            <person name="Blin K."/>
            <person name="Weber T."/>
        </authorList>
    </citation>
    <scope>NUCLEOTIDE SEQUENCE</scope>
    <source>
        <strain evidence="3">NBC_00222</strain>
    </source>
</reference>
<evidence type="ECO:0000313" key="3">
    <source>
        <dbReference type="EMBL" id="WUQ87172.1"/>
    </source>
</evidence>
<feature type="region of interest" description="Disordered" evidence="1">
    <location>
        <begin position="149"/>
        <end position="182"/>
    </location>
</feature>
<keyword evidence="4" id="KW-1185">Reference proteome</keyword>
<accession>A0ABZ1U7M3</accession>
<keyword evidence="2" id="KW-1133">Transmembrane helix</keyword>
<dbReference type="Proteomes" id="UP001432222">
    <property type="component" value="Chromosome"/>
</dbReference>
<keyword evidence="2" id="KW-0472">Membrane</keyword>
<dbReference type="RefSeq" id="WP_328957733.1">
    <property type="nucleotide sequence ID" value="NZ_CP108110.1"/>
</dbReference>
<evidence type="ECO:0000256" key="1">
    <source>
        <dbReference type="SAM" id="MobiDB-lite"/>
    </source>
</evidence>
<dbReference type="EMBL" id="CP108110">
    <property type="protein sequence ID" value="WUQ87172.1"/>
    <property type="molecule type" value="Genomic_DNA"/>
</dbReference>
<evidence type="ECO:0000313" key="4">
    <source>
        <dbReference type="Proteomes" id="UP001432222"/>
    </source>
</evidence>
<keyword evidence="2" id="KW-0812">Transmembrane</keyword>
<gene>
    <name evidence="3" type="ORF">OHA16_31970</name>
</gene>
<feature type="region of interest" description="Disordered" evidence="1">
    <location>
        <begin position="1"/>
        <end position="58"/>
    </location>
</feature>
<proteinExistence type="predicted"/>
<sequence length="331" mass="34033">MTDRDTPAAPEEPLPGPPAPPQALAQAAGTAPAAADAPRADTPRAEEDPAARRTRRRKAALRWSAAALVCALAGTGSALAVTAPERTDIPGLATKSDGRYVFPALTLPPLPPGSAVPRENKSRHAADLRRLLLPAPREAVGALAPAALPSPAATGSPAVSPTASPTASPTGSASPSASGTAPALAERVDCTTLLADEKDPAKLRALLVQYACRAATAREWTASDGTRTRIRLIAFGSSKEAWPPFVELRDHGNPKDIDGLRSVAPPDWDMLYGVNFVVRETPPGAPGTQPAARLAYLSAGDIVAVITMTNPEGVSAAAFQQVVAFQSALLA</sequence>
<feature type="compositionally biased region" description="Basic and acidic residues" evidence="1">
    <location>
        <begin position="38"/>
        <end position="51"/>
    </location>
</feature>
<protein>
    <submittedName>
        <fullName evidence="3">Uncharacterized protein</fullName>
    </submittedName>
</protein>
<feature type="compositionally biased region" description="Pro residues" evidence="1">
    <location>
        <begin position="10"/>
        <end position="21"/>
    </location>
</feature>
<feature type="transmembrane region" description="Helical" evidence="2">
    <location>
        <begin position="60"/>
        <end position="81"/>
    </location>
</feature>